<feature type="region of interest" description="Disordered" evidence="1">
    <location>
        <begin position="167"/>
        <end position="186"/>
    </location>
</feature>
<name>A0A9P6CBI6_9AGAR</name>
<protein>
    <submittedName>
        <fullName evidence="2">Uncharacterized protein</fullName>
    </submittedName>
</protein>
<dbReference type="EMBL" id="MU150466">
    <property type="protein sequence ID" value="KAF9456070.1"/>
    <property type="molecule type" value="Genomic_DNA"/>
</dbReference>
<keyword evidence="3" id="KW-1185">Reference proteome</keyword>
<sequence>MWHPAIQSSTPKLNQTQCAVCIKRKFLNIKDLSNPTTQGDIPFIISAYKLSPTTSPSSIPSDYDTHSIPGYTISLRPATFINKTTSSTYSDIAQFTTDTPIDMLSNPSLIDPTTRTSHSNSSTTINLVSNYAKSKPSEPSQTITKYKQTKFASSVSMSQTSTLCQTHNISSSPEQGAFTSSELSLTRSNTSKSTLSQTIHEQSAFTTKKIMCNFQGDPLADISILSPITTNFTPTGQYNEDAYKIIEKNHPPGFLTTEERRLMHNCMMHNNNGFTWKESQKGLFCKDFFPPVRMPITEHVPWAL</sequence>
<proteinExistence type="predicted"/>
<dbReference type="Proteomes" id="UP000807353">
    <property type="component" value="Unassembled WGS sequence"/>
</dbReference>
<evidence type="ECO:0000313" key="2">
    <source>
        <dbReference type="EMBL" id="KAF9456070.1"/>
    </source>
</evidence>
<comment type="caution">
    <text evidence="2">The sequence shown here is derived from an EMBL/GenBank/DDBJ whole genome shotgun (WGS) entry which is preliminary data.</text>
</comment>
<gene>
    <name evidence="2" type="ORF">BDZ94DRAFT_1315523</name>
</gene>
<reference evidence="2" key="1">
    <citation type="submission" date="2020-11" db="EMBL/GenBank/DDBJ databases">
        <authorList>
            <consortium name="DOE Joint Genome Institute"/>
            <person name="Ahrendt S."/>
            <person name="Riley R."/>
            <person name="Andreopoulos W."/>
            <person name="Labutti K."/>
            <person name="Pangilinan J."/>
            <person name="Ruiz-Duenas F.J."/>
            <person name="Barrasa J.M."/>
            <person name="Sanchez-Garcia M."/>
            <person name="Camarero S."/>
            <person name="Miyauchi S."/>
            <person name="Serrano A."/>
            <person name="Linde D."/>
            <person name="Babiker R."/>
            <person name="Drula E."/>
            <person name="Ayuso-Fernandez I."/>
            <person name="Pacheco R."/>
            <person name="Padilla G."/>
            <person name="Ferreira P."/>
            <person name="Barriuso J."/>
            <person name="Kellner H."/>
            <person name="Castanera R."/>
            <person name="Alfaro M."/>
            <person name="Ramirez L."/>
            <person name="Pisabarro A.G."/>
            <person name="Kuo A."/>
            <person name="Tritt A."/>
            <person name="Lipzen A."/>
            <person name="He G."/>
            <person name="Yan M."/>
            <person name="Ng V."/>
            <person name="Cullen D."/>
            <person name="Martin F."/>
            <person name="Rosso M.-N."/>
            <person name="Henrissat B."/>
            <person name="Hibbett D."/>
            <person name="Martinez A.T."/>
            <person name="Grigoriev I.V."/>
        </authorList>
    </citation>
    <scope>NUCLEOTIDE SEQUENCE</scope>
    <source>
        <strain evidence="2">CBS 247.69</strain>
    </source>
</reference>
<accession>A0A9P6CBI6</accession>
<evidence type="ECO:0000313" key="3">
    <source>
        <dbReference type="Proteomes" id="UP000807353"/>
    </source>
</evidence>
<dbReference type="OrthoDB" id="5599163at2759"/>
<evidence type="ECO:0000256" key="1">
    <source>
        <dbReference type="SAM" id="MobiDB-lite"/>
    </source>
</evidence>
<dbReference type="AlphaFoldDB" id="A0A9P6CBI6"/>
<organism evidence="2 3">
    <name type="scientific">Collybia nuda</name>
    <dbReference type="NCBI Taxonomy" id="64659"/>
    <lineage>
        <taxon>Eukaryota</taxon>
        <taxon>Fungi</taxon>
        <taxon>Dikarya</taxon>
        <taxon>Basidiomycota</taxon>
        <taxon>Agaricomycotina</taxon>
        <taxon>Agaricomycetes</taxon>
        <taxon>Agaricomycetidae</taxon>
        <taxon>Agaricales</taxon>
        <taxon>Tricholomatineae</taxon>
        <taxon>Clitocybaceae</taxon>
        <taxon>Collybia</taxon>
    </lineage>
</organism>